<reference evidence="2 3" key="1">
    <citation type="submission" date="2021-01" db="EMBL/GenBank/DDBJ databases">
        <title>Genomic Encyclopedia of Type Strains, Phase IV (KMG-IV): sequencing the most valuable type-strain genomes for metagenomic binning, comparative biology and taxonomic classification.</title>
        <authorList>
            <person name="Goeker M."/>
        </authorList>
    </citation>
    <scope>NUCLEOTIDE SEQUENCE [LARGE SCALE GENOMIC DNA]</scope>
    <source>
        <strain evidence="2 3">DSM 23711</strain>
    </source>
</reference>
<keyword evidence="1" id="KW-0812">Transmembrane</keyword>
<keyword evidence="3" id="KW-1185">Reference proteome</keyword>
<gene>
    <name evidence="2" type="ORF">JOC48_000146</name>
</gene>
<proteinExistence type="predicted"/>
<evidence type="ECO:0000256" key="1">
    <source>
        <dbReference type="SAM" id="Phobius"/>
    </source>
</evidence>
<accession>A0ABS2MUV8</accession>
<keyword evidence="1" id="KW-1133">Transmembrane helix</keyword>
<dbReference type="Proteomes" id="UP001296943">
    <property type="component" value="Unassembled WGS sequence"/>
</dbReference>
<comment type="caution">
    <text evidence="2">The sequence shown here is derived from an EMBL/GenBank/DDBJ whole genome shotgun (WGS) entry which is preliminary data.</text>
</comment>
<name>A0ABS2MUV8_9BACI</name>
<evidence type="ECO:0000313" key="2">
    <source>
        <dbReference type="EMBL" id="MBM7569677.1"/>
    </source>
</evidence>
<dbReference type="RefSeq" id="WP_204497129.1">
    <property type="nucleotide sequence ID" value="NZ_JAFBDR010000001.1"/>
</dbReference>
<evidence type="ECO:0000313" key="3">
    <source>
        <dbReference type="Proteomes" id="UP001296943"/>
    </source>
</evidence>
<protein>
    <recommendedName>
        <fullName evidence="4">Type II secretion system protein</fullName>
    </recommendedName>
</protein>
<dbReference type="EMBL" id="JAFBDR010000001">
    <property type="protein sequence ID" value="MBM7569677.1"/>
    <property type="molecule type" value="Genomic_DNA"/>
</dbReference>
<sequence length="113" mass="13028">MKNNSSGFHITEVLICLAIFSTIMFSLIPILSQIKVEEVLLSHRRNAQSILHDELLYHIWASSQLEFPISYQKNTSIGLLHLTFEFEEELMKGCVKWKNAKTGYETSCLYGYP</sequence>
<organism evidence="2 3">
    <name type="scientific">Aquibacillus albus</name>
    <dbReference type="NCBI Taxonomy" id="1168171"/>
    <lineage>
        <taxon>Bacteria</taxon>
        <taxon>Bacillati</taxon>
        <taxon>Bacillota</taxon>
        <taxon>Bacilli</taxon>
        <taxon>Bacillales</taxon>
        <taxon>Bacillaceae</taxon>
        <taxon>Aquibacillus</taxon>
    </lineage>
</organism>
<keyword evidence="1" id="KW-0472">Membrane</keyword>
<evidence type="ECO:0008006" key="4">
    <source>
        <dbReference type="Google" id="ProtNLM"/>
    </source>
</evidence>
<feature type="transmembrane region" description="Helical" evidence="1">
    <location>
        <begin position="12"/>
        <end position="31"/>
    </location>
</feature>